<evidence type="ECO:0000256" key="2">
    <source>
        <dbReference type="ARBA" id="ARBA00022692"/>
    </source>
</evidence>
<evidence type="ECO:0000256" key="5">
    <source>
        <dbReference type="SAM" id="Phobius"/>
    </source>
</evidence>
<feature type="transmembrane region" description="Helical" evidence="5">
    <location>
        <begin position="278"/>
        <end position="298"/>
    </location>
</feature>
<proteinExistence type="predicted"/>
<accession>A0A8J6NPR7</accession>
<protein>
    <submittedName>
        <fullName evidence="7">O-antigen ligase family protein</fullName>
    </submittedName>
</protein>
<keyword evidence="3 5" id="KW-1133">Transmembrane helix</keyword>
<evidence type="ECO:0000259" key="6">
    <source>
        <dbReference type="Pfam" id="PF04932"/>
    </source>
</evidence>
<dbReference type="GO" id="GO:0016020">
    <property type="term" value="C:membrane"/>
    <property type="evidence" value="ECO:0007669"/>
    <property type="project" value="UniProtKB-SubCell"/>
</dbReference>
<evidence type="ECO:0000256" key="1">
    <source>
        <dbReference type="ARBA" id="ARBA00004141"/>
    </source>
</evidence>
<feature type="transmembrane region" description="Helical" evidence="5">
    <location>
        <begin position="142"/>
        <end position="161"/>
    </location>
</feature>
<dbReference type="EMBL" id="JACNJH010000015">
    <property type="protein sequence ID" value="MBC8359815.1"/>
    <property type="molecule type" value="Genomic_DNA"/>
</dbReference>
<dbReference type="PANTHER" id="PTHR37422">
    <property type="entry name" value="TEICHURONIC ACID BIOSYNTHESIS PROTEIN TUAE"/>
    <property type="match status" value="1"/>
</dbReference>
<dbReference type="Proteomes" id="UP000603434">
    <property type="component" value="Unassembled WGS sequence"/>
</dbReference>
<feature type="transmembrane region" description="Helical" evidence="5">
    <location>
        <begin position="173"/>
        <end position="192"/>
    </location>
</feature>
<comment type="caution">
    <text evidence="7">The sequence shown here is derived from an EMBL/GenBank/DDBJ whole genome shotgun (WGS) entry which is preliminary data.</text>
</comment>
<feature type="domain" description="O-antigen ligase-related" evidence="6">
    <location>
        <begin position="250"/>
        <end position="376"/>
    </location>
</feature>
<feature type="transmembrane region" description="Helical" evidence="5">
    <location>
        <begin position="235"/>
        <end position="251"/>
    </location>
</feature>
<evidence type="ECO:0000313" key="7">
    <source>
        <dbReference type="EMBL" id="MBC8359815.1"/>
    </source>
</evidence>
<dbReference type="InterPro" id="IPR051533">
    <property type="entry name" value="WaaL-like"/>
</dbReference>
<feature type="transmembrane region" description="Helical" evidence="5">
    <location>
        <begin position="212"/>
        <end position="228"/>
    </location>
</feature>
<feature type="transmembrane region" description="Helical" evidence="5">
    <location>
        <begin position="397"/>
        <end position="417"/>
    </location>
</feature>
<dbReference type="AlphaFoldDB" id="A0A8J6NPR7"/>
<reference evidence="7 8" key="1">
    <citation type="submission" date="2020-08" db="EMBL/GenBank/DDBJ databases">
        <title>Bridging the membrane lipid divide: bacteria of the FCB group superphylum have the potential to synthesize archaeal ether lipids.</title>
        <authorList>
            <person name="Villanueva L."/>
            <person name="Von Meijenfeldt F.A.B."/>
            <person name="Westbye A.B."/>
            <person name="Yadav S."/>
            <person name="Hopmans E.C."/>
            <person name="Dutilh B.E."/>
            <person name="Sinninghe Damste J.S."/>
        </authorList>
    </citation>
    <scope>NUCLEOTIDE SEQUENCE [LARGE SCALE GENOMIC DNA]</scope>
    <source>
        <strain evidence="7">NIOZ-UU30</strain>
    </source>
</reference>
<dbReference type="PANTHER" id="PTHR37422:SF13">
    <property type="entry name" value="LIPOPOLYSACCHARIDE BIOSYNTHESIS PROTEIN PA4999-RELATED"/>
    <property type="match status" value="1"/>
</dbReference>
<keyword evidence="4 5" id="KW-0472">Membrane</keyword>
<keyword evidence="7" id="KW-0436">Ligase</keyword>
<sequence>MVRSFFFIILFLAAALFTGFLSSQYSTSPILFQVLIALSIFVLAFLKIEWGLYILIFSMLLSPEFMVSQAPGGAGLGRGVTLRLEDFLLVIIGFSWFARNAVYKELGLFLKTPLNKPIFFYLLVCILSTCLGIMAGRVAAGTGFFFVLKYFEYVIVFFMLVNYVENLKQMNRFLLCLLITCFVVSIIGMLQIPGGGRVSAPFEGEVGEPNTFGGYLVFMGAIAAGLFSKAESLKVKQLLAVLIMAIIPPFLFTQSRASYLAAIPVCLALGLMAEKRVLIVGLILISLAISPLFLPATVKNRIIFTFTQPKEAGQIAVAGVRVDTSLSARIVSWKEALQDWPKHPILGYGVTGYQFIDAQFPRILVETGIVGFMAFIYLLFSIFKLTILNLRKLKTPYLKGLVIGFLAGYIGLLFHAIGANTFIIVRIMEPFWFFVGIVTVLPTLEGAEQLSTEPVNGASVRFA</sequence>
<dbReference type="GO" id="GO:0016874">
    <property type="term" value="F:ligase activity"/>
    <property type="evidence" value="ECO:0007669"/>
    <property type="project" value="UniProtKB-KW"/>
</dbReference>
<keyword evidence="2 5" id="KW-0812">Transmembrane</keyword>
<dbReference type="InterPro" id="IPR007016">
    <property type="entry name" value="O-antigen_ligase-rel_domated"/>
</dbReference>
<evidence type="ECO:0000256" key="3">
    <source>
        <dbReference type="ARBA" id="ARBA00022989"/>
    </source>
</evidence>
<feature type="transmembrane region" description="Helical" evidence="5">
    <location>
        <begin position="423"/>
        <end position="444"/>
    </location>
</feature>
<evidence type="ECO:0000256" key="4">
    <source>
        <dbReference type="ARBA" id="ARBA00023136"/>
    </source>
</evidence>
<gene>
    <name evidence="7" type="ORF">H8E23_00245</name>
</gene>
<evidence type="ECO:0000313" key="8">
    <source>
        <dbReference type="Proteomes" id="UP000603434"/>
    </source>
</evidence>
<organism evidence="7 8">
    <name type="scientific">Candidatus Desulfatibia profunda</name>
    <dbReference type="NCBI Taxonomy" id="2841695"/>
    <lineage>
        <taxon>Bacteria</taxon>
        <taxon>Pseudomonadati</taxon>
        <taxon>Thermodesulfobacteriota</taxon>
        <taxon>Desulfobacteria</taxon>
        <taxon>Desulfobacterales</taxon>
        <taxon>Desulfobacterales incertae sedis</taxon>
        <taxon>Candidatus Desulfatibia</taxon>
    </lineage>
</organism>
<feature type="transmembrane region" description="Helical" evidence="5">
    <location>
        <begin position="118"/>
        <end position="136"/>
    </location>
</feature>
<name>A0A8J6NPR7_9BACT</name>
<feature type="transmembrane region" description="Helical" evidence="5">
    <location>
        <begin position="363"/>
        <end position="385"/>
    </location>
</feature>
<comment type="subcellular location">
    <subcellularLocation>
        <location evidence="1">Membrane</location>
        <topology evidence="1">Multi-pass membrane protein</topology>
    </subcellularLocation>
</comment>
<feature type="transmembrane region" description="Helical" evidence="5">
    <location>
        <begin position="32"/>
        <end position="56"/>
    </location>
</feature>
<dbReference type="Pfam" id="PF04932">
    <property type="entry name" value="Wzy_C"/>
    <property type="match status" value="1"/>
</dbReference>